<dbReference type="EMBL" id="JAATLK010000002">
    <property type="protein sequence ID" value="NIZ47636.1"/>
    <property type="molecule type" value="Genomic_DNA"/>
</dbReference>
<dbReference type="Proteomes" id="UP000752013">
    <property type="component" value="Unassembled WGS sequence"/>
</dbReference>
<evidence type="ECO:0000256" key="4">
    <source>
        <dbReference type="ARBA" id="ARBA00022692"/>
    </source>
</evidence>
<dbReference type="GO" id="GO:0098797">
    <property type="term" value="C:plasma membrane protein complex"/>
    <property type="evidence" value="ECO:0007669"/>
    <property type="project" value="TreeGrafter"/>
</dbReference>
<comment type="caution">
    <text evidence="9">The sequence shown here is derived from an EMBL/GenBank/DDBJ whole genome shotgun (WGS) entry which is preliminary data.</text>
</comment>
<keyword evidence="10" id="KW-1185">Reference proteome</keyword>
<evidence type="ECO:0000256" key="3">
    <source>
        <dbReference type="ARBA" id="ARBA00022475"/>
    </source>
</evidence>
<dbReference type="InterPro" id="IPR003838">
    <property type="entry name" value="ABC3_permease_C"/>
</dbReference>
<evidence type="ECO:0000259" key="8">
    <source>
        <dbReference type="Pfam" id="PF02687"/>
    </source>
</evidence>
<reference evidence="9" key="1">
    <citation type="submission" date="2020-03" db="EMBL/GenBank/DDBJ databases">
        <title>Spirochaetal bacteria isolated from arthropods constitute a novel genus Entomospira genus novum within the order Spirochaetales.</title>
        <authorList>
            <person name="Grana-Miraglia L."/>
            <person name="Sikutova S."/>
            <person name="Fingerle V."/>
            <person name="Sing A."/>
            <person name="Castillo-Ramirez S."/>
            <person name="Margos G."/>
            <person name="Rudolf I."/>
        </authorList>
    </citation>
    <scope>NUCLEOTIDE SEQUENCE</scope>
    <source>
        <strain evidence="9">BR208</strain>
    </source>
</reference>
<dbReference type="PANTHER" id="PTHR30489:SF0">
    <property type="entry name" value="LIPOPROTEIN-RELEASING SYSTEM TRANSMEMBRANE PROTEIN LOLE"/>
    <property type="match status" value="1"/>
</dbReference>
<name>A0A968GGX6_9SPIO</name>
<gene>
    <name evidence="9" type="ORF">HCT46_06900</name>
</gene>
<dbReference type="RefSeq" id="WP_167704267.1">
    <property type="nucleotide sequence ID" value="NZ_CP118169.1"/>
</dbReference>
<dbReference type="GO" id="GO:0044874">
    <property type="term" value="P:lipoprotein localization to outer membrane"/>
    <property type="evidence" value="ECO:0007669"/>
    <property type="project" value="TreeGrafter"/>
</dbReference>
<comment type="subcellular location">
    <subcellularLocation>
        <location evidence="1">Cell membrane</location>
        <topology evidence="1">Multi-pass membrane protein</topology>
    </subcellularLocation>
</comment>
<evidence type="ECO:0000256" key="1">
    <source>
        <dbReference type="ARBA" id="ARBA00004651"/>
    </source>
</evidence>
<feature type="domain" description="ABC3 transporter permease C-terminal" evidence="8">
    <location>
        <begin position="268"/>
        <end position="396"/>
    </location>
</feature>
<evidence type="ECO:0000256" key="6">
    <source>
        <dbReference type="ARBA" id="ARBA00023136"/>
    </source>
</evidence>
<dbReference type="InterPro" id="IPR051447">
    <property type="entry name" value="Lipoprotein-release_system"/>
</dbReference>
<feature type="transmembrane region" description="Helical" evidence="7">
    <location>
        <begin position="263"/>
        <end position="289"/>
    </location>
</feature>
<proteinExistence type="inferred from homology"/>
<evidence type="ECO:0000313" key="9">
    <source>
        <dbReference type="EMBL" id="NIZ47636.1"/>
    </source>
</evidence>
<dbReference type="PANTHER" id="PTHR30489">
    <property type="entry name" value="LIPOPROTEIN-RELEASING SYSTEM TRANSMEMBRANE PROTEIN LOLE"/>
    <property type="match status" value="1"/>
</dbReference>
<keyword evidence="3" id="KW-1003">Cell membrane</keyword>
<organism evidence="9 10">
    <name type="scientific">Entomospira nematocerorum</name>
    <dbReference type="NCBI Taxonomy" id="2719987"/>
    <lineage>
        <taxon>Bacteria</taxon>
        <taxon>Pseudomonadati</taxon>
        <taxon>Spirochaetota</taxon>
        <taxon>Spirochaetia</taxon>
        <taxon>Spirochaetales</taxon>
        <taxon>Spirochaetaceae</taxon>
        <taxon>Entomospira</taxon>
    </lineage>
</organism>
<dbReference type="Pfam" id="PF02687">
    <property type="entry name" value="FtsX"/>
    <property type="match status" value="1"/>
</dbReference>
<accession>A0A968GGX6</accession>
<keyword evidence="4 7" id="KW-0812">Transmembrane</keyword>
<feature type="transmembrane region" description="Helical" evidence="7">
    <location>
        <begin position="310"/>
        <end position="338"/>
    </location>
</feature>
<evidence type="ECO:0000256" key="2">
    <source>
        <dbReference type="ARBA" id="ARBA00005236"/>
    </source>
</evidence>
<dbReference type="AlphaFoldDB" id="A0A968GGX6"/>
<comment type="similarity">
    <text evidence="2">Belongs to the ABC-4 integral membrane protein family. LolC/E subfamily.</text>
</comment>
<keyword evidence="6 7" id="KW-0472">Membrane</keyword>
<protein>
    <submittedName>
        <fullName evidence="9">ABC transporter permease</fullName>
    </submittedName>
</protein>
<sequence length="406" mass="45974">MLFITIALRNIFRSKSRSLFAFFSVAVVAFILTMVTSVAEGLVGESIANSRLFISGDIQVEHKDYERYFRFNPLGYLVEQEPIAQLFAQKYPDLEVFARDQQPSFLYHQETLYPLMIFSYEPDDTTWINAIQVLEGEFPQATKEIAMGYDLANTYQLHIGDRVMLLTQTADGGSNAVSYTLSAIVNFPSASYNANGLIMQNSDMAYLLRTQGHTHLQITSSKSLSEKELATLAQELEKQLPEQYLLRSWHDTDAGSLLRIQHFMIGLMTSIFFILGSGVIINTAIMSLLERTTEIGLLRAFGFSTRQVRSLFVLESIILHTVAIISGILLAVMLSWLLNLFPIHLDTEATKAYSSYNISGVIRFVIKWDNLWRIALIAFTISTIVSYIPTRMITRLRISTILRTQV</sequence>
<evidence type="ECO:0000256" key="5">
    <source>
        <dbReference type="ARBA" id="ARBA00022989"/>
    </source>
</evidence>
<feature type="transmembrane region" description="Helical" evidence="7">
    <location>
        <begin position="371"/>
        <end position="388"/>
    </location>
</feature>
<evidence type="ECO:0000313" key="10">
    <source>
        <dbReference type="Proteomes" id="UP000752013"/>
    </source>
</evidence>
<keyword evidence="5 7" id="KW-1133">Transmembrane helix</keyword>
<evidence type="ECO:0000256" key="7">
    <source>
        <dbReference type="SAM" id="Phobius"/>
    </source>
</evidence>